<evidence type="ECO:0000256" key="3">
    <source>
        <dbReference type="ARBA" id="ARBA00022679"/>
    </source>
</evidence>
<dbReference type="Pfam" id="PF00069">
    <property type="entry name" value="Pkinase"/>
    <property type="match status" value="1"/>
</dbReference>
<protein>
    <recommendedName>
        <fullName evidence="1">non-specific serine/threonine protein kinase</fullName>
        <ecNumber evidence="1">2.7.11.1</ecNumber>
    </recommendedName>
</protein>
<evidence type="ECO:0000256" key="4">
    <source>
        <dbReference type="ARBA" id="ARBA00022741"/>
    </source>
</evidence>
<feature type="region of interest" description="Disordered" evidence="7">
    <location>
        <begin position="384"/>
        <end position="415"/>
    </location>
</feature>
<gene>
    <name evidence="10" type="primary">pknI</name>
    <name evidence="10" type="ordered locus">MUL_2042</name>
</gene>
<keyword evidence="8" id="KW-0472">Membrane</keyword>
<dbReference type="AlphaFoldDB" id="A0PQ58"/>
<keyword evidence="4" id="KW-0547">Nucleotide-binding</keyword>
<evidence type="ECO:0000256" key="2">
    <source>
        <dbReference type="ARBA" id="ARBA00022527"/>
    </source>
</evidence>
<dbReference type="EMBL" id="CP000325">
    <property type="protein sequence ID" value="ABL04477.1"/>
    <property type="molecule type" value="Genomic_DNA"/>
</dbReference>
<feature type="compositionally biased region" description="Pro residues" evidence="7">
    <location>
        <begin position="385"/>
        <end position="400"/>
    </location>
</feature>
<dbReference type="GO" id="GO:0004674">
    <property type="term" value="F:protein serine/threonine kinase activity"/>
    <property type="evidence" value="ECO:0007669"/>
    <property type="project" value="UniProtKB-KW"/>
</dbReference>
<dbReference type="GO" id="GO:0005524">
    <property type="term" value="F:ATP binding"/>
    <property type="evidence" value="ECO:0007669"/>
    <property type="project" value="UniProtKB-KW"/>
</dbReference>
<accession>A0PQ58</accession>
<dbReference type="KEGG" id="mul:MUL_2042"/>
<feature type="compositionally biased region" description="Low complexity" evidence="7">
    <location>
        <begin position="401"/>
        <end position="412"/>
    </location>
</feature>
<dbReference type="eggNOG" id="COG0515">
    <property type="taxonomic scope" value="Bacteria"/>
</dbReference>
<organism evidence="10 11">
    <name type="scientific">Mycobacterium ulcerans (strain Agy99)</name>
    <dbReference type="NCBI Taxonomy" id="362242"/>
    <lineage>
        <taxon>Bacteria</taxon>
        <taxon>Bacillati</taxon>
        <taxon>Actinomycetota</taxon>
        <taxon>Actinomycetes</taxon>
        <taxon>Mycobacteriales</taxon>
        <taxon>Mycobacteriaceae</taxon>
        <taxon>Mycobacterium</taxon>
        <taxon>Mycobacterium ulcerans group</taxon>
    </lineage>
</organism>
<dbReference type="InterPro" id="IPR011009">
    <property type="entry name" value="Kinase-like_dom_sf"/>
</dbReference>
<reference evidence="10 11" key="1">
    <citation type="journal article" date="2007" name="Genome Res.">
        <title>Reductive evolution and niche adaptation inferred from the genome of Mycobacterium ulcerans, the causative agent of Buruli ulcer.</title>
        <authorList>
            <person name="Stinear T.P."/>
            <person name="Seemann T."/>
            <person name="Pidot S."/>
            <person name="Frigui W."/>
            <person name="Reysset G."/>
            <person name="Garnier T."/>
            <person name="Meurice G."/>
            <person name="Simon D."/>
            <person name="Bouchier C."/>
            <person name="Ma L."/>
            <person name="Tichit M."/>
            <person name="Porter J.L."/>
            <person name="Ryan J."/>
            <person name="Johnson P.D."/>
            <person name="Davies J.K."/>
            <person name="Jenkin G.A."/>
            <person name="Small P.L."/>
            <person name="Jones L.M."/>
            <person name="Tekaia F."/>
            <person name="Laval F."/>
            <person name="Daffe M."/>
            <person name="Parkhill J."/>
            <person name="Cole S.T."/>
        </authorList>
    </citation>
    <scope>NUCLEOTIDE SEQUENCE [LARGE SCALE GENOMIC DNA]</scope>
    <source>
        <strain evidence="10 11">Agy99</strain>
    </source>
</reference>
<dbReference type="SMART" id="SM00220">
    <property type="entry name" value="S_TKc"/>
    <property type="match status" value="1"/>
</dbReference>
<dbReference type="PANTHER" id="PTHR43289:SF6">
    <property type="entry name" value="SERINE_THREONINE-PROTEIN KINASE NEKL-3"/>
    <property type="match status" value="1"/>
</dbReference>
<proteinExistence type="predicted"/>
<dbReference type="Gene3D" id="3.30.200.20">
    <property type="entry name" value="Phosphorylase Kinase, domain 1"/>
    <property type="match status" value="1"/>
</dbReference>
<dbReference type="CDD" id="cd14014">
    <property type="entry name" value="STKc_PknB_like"/>
    <property type="match status" value="1"/>
</dbReference>
<dbReference type="InterPro" id="IPR000719">
    <property type="entry name" value="Prot_kinase_dom"/>
</dbReference>
<keyword evidence="6" id="KW-0067">ATP-binding</keyword>
<dbReference type="PANTHER" id="PTHR43289">
    <property type="entry name" value="MITOGEN-ACTIVATED PROTEIN KINASE KINASE KINASE 20-RELATED"/>
    <property type="match status" value="1"/>
</dbReference>
<keyword evidence="8" id="KW-1133">Transmembrane helix</keyword>
<feature type="domain" description="Protein kinase" evidence="9">
    <location>
        <begin position="12"/>
        <end position="257"/>
    </location>
</feature>
<dbReference type="Gene3D" id="1.10.510.10">
    <property type="entry name" value="Transferase(Phosphotransferase) domain 1"/>
    <property type="match status" value="1"/>
</dbReference>
<sequence length="601" mass="62833">MALDNGAVYAGYTVVRRLRADATGESYLVSEPGFPGWQVLEILPQSWSSDDAFRRRFERDSAIAARLYHSHIVEVRAHGELDGRLWIAMDYIEGIDVGQLMRDRFPAVLPVGEVLEIVAPVADAPLDYAHQRGLVHGDVKPADIVMTNAGEGQPRILLKGFGIAAPHGAPGDATGFVAPEQLTGAEADGRSDQYALAATAMILLTGAAPGGGSPSAAPKLSDLRPDLARLDALFARALATEPAGRFRTCHELADALRDEVGGSSGAAGRDDMEVGASWDLSPEAGATGASQDREVLDYPAYGWPAVAPPQPPVHPGPMPMAPQPPATLLQAVAASLARRLNEFSAAGRGPRKRRLRRILIGSVVAILLVGMLAVAIPSLREITSSPPPAAAPATSSPPAPSTSATSPQAATPEPLDGTYSIEIQRAKQLYNGRPSPQPPNVTTWWAIQSSCIPTGCLAAAAMLDGYGHGQAKQGIPSIIMEFSEGQWRSRPDTVRFACIGPNGEANTQTTVQVLTLRPQSTGDLVGALVVTVETNECGQQSAVIRIPAVASRSGDIPPGIKVPNPVTIPKAPQAPATSESPSETPTVTPTTPTTAPSGPGR</sequence>
<evidence type="ECO:0000256" key="5">
    <source>
        <dbReference type="ARBA" id="ARBA00022777"/>
    </source>
</evidence>
<evidence type="ECO:0000313" key="10">
    <source>
        <dbReference type="EMBL" id="ABL04477.1"/>
    </source>
</evidence>
<evidence type="ECO:0000256" key="7">
    <source>
        <dbReference type="SAM" id="MobiDB-lite"/>
    </source>
</evidence>
<keyword evidence="5 10" id="KW-0418">Kinase</keyword>
<feature type="compositionally biased region" description="Low complexity" evidence="7">
    <location>
        <begin position="575"/>
        <end position="601"/>
    </location>
</feature>
<dbReference type="RefSeq" id="WP_011740095.1">
    <property type="nucleotide sequence ID" value="NC_008611.1"/>
</dbReference>
<dbReference type="PROSITE" id="PS50011">
    <property type="entry name" value="PROTEIN_KINASE_DOM"/>
    <property type="match status" value="1"/>
</dbReference>
<evidence type="ECO:0000313" key="11">
    <source>
        <dbReference type="Proteomes" id="UP000000765"/>
    </source>
</evidence>
<feature type="region of interest" description="Disordered" evidence="7">
    <location>
        <begin position="553"/>
        <end position="601"/>
    </location>
</feature>
<dbReference type="SUPFAM" id="SSF56112">
    <property type="entry name" value="Protein kinase-like (PK-like)"/>
    <property type="match status" value="1"/>
</dbReference>
<dbReference type="EC" id="2.7.11.1" evidence="1"/>
<keyword evidence="3" id="KW-0808">Transferase</keyword>
<evidence type="ECO:0000256" key="6">
    <source>
        <dbReference type="ARBA" id="ARBA00022840"/>
    </source>
</evidence>
<keyword evidence="2" id="KW-0723">Serine/threonine-protein kinase</keyword>
<feature type="transmembrane region" description="Helical" evidence="8">
    <location>
        <begin position="358"/>
        <end position="379"/>
    </location>
</feature>
<evidence type="ECO:0000256" key="8">
    <source>
        <dbReference type="SAM" id="Phobius"/>
    </source>
</evidence>
<dbReference type="HOGENOM" id="CLU_000288_63_44_11"/>
<keyword evidence="8 10" id="KW-0812">Transmembrane</keyword>
<evidence type="ECO:0000259" key="9">
    <source>
        <dbReference type="PROSITE" id="PS50011"/>
    </source>
</evidence>
<name>A0PQ58_MYCUA</name>
<dbReference type="Proteomes" id="UP000000765">
    <property type="component" value="Chromosome"/>
</dbReference>
<evidence type="ECO:0000256" key="1">
    <source>
        <dbReference type="ARBA" id="ARBA00012513"/>
    </source>
</evidence>